<comment type="caution">
    <text evidence="2">The sequence shown here is derived from an EMBL/GenBank/DDBJ whole genome shotgun (WGS) entry which is preliminary data.</text>
</comment>
<name>A0ABV9EDD4_9ACTN</name>
<sequence>MSVTDIVRTIAKNVRQTVSDPSELKEKAKDLPLSVLQSALTGVGQALMLSDRIRTGIKRLLNDDDKDAPETRDAARPEAAPAVAEEPEPRPARREPVIFAPRPAKSGDSLNGATPKAETAVSAPAAAPAPSMRPAPAATPDAPAPTPAAAGPAPSPEAAATPDVTEATPAAKAGAAKPTAAKPAAPKAASAAKPAAARKPRAPRAPAKAAAAPAEPLPGYADLTMASLRARLRGRSADQIRELIAYEKATSARDDILQMYAKRLAKLEAEG</sequence>
<feature type="compositionally biased region" description="Basic and acidic residues" evidence="1">
    <location>
        <begin position="87"/>
        <end position="96"/>
    </location>
</feature>
<feature type="compositionally biased region" description="Low complexity" evidence="1">
    <location>
        <begin position="204"/>
        <end position="214"/>
    </location>
</feature>
<protein>
    <submittedName>
        <fullName evidence="2">Uncharacterized protein</fullName>
    </submittedName>
</protein>
<evidence type="ECO:0000313" key="2">
    <source>
        <dbReference type="EMBL" id="MFC4587358.1"/>
    </source>
</evidence>
<dbReference type="Proteomes" id="UP001595891">
    <property type="component" value="Unassembled WGS sequence"/>
</dbReference>
<reference evidence="3" key="1">
    <citation type="journal article" date="2019" name="Int. J. Syst. Evol. Microbiol.">
        <title>The Global Catalogue of Microorganisms (GCM) 10K type strain sequencing project: providing services to taxonomists for standard genome sequencing and annotation.</title>
        <authorList>
            <consortium name="The Broad Institute Genomics Platform"/>
            <consortium name="The Broad Institute Genome Sequencing Center for Infectious Disease"/>
            <person name="Wu L."/>
            <person name="Ma J."/>
        </authorList>
    </citation>
    <scope>NUCLEOTIDE SEQUENCE [LARGE SCALE GENOMIC DNA]</scope>
    <source>
        <strain evidence="3">CCUG 49560</strain>
    </source>
</reference>
<dbReference type="RefSeq" id="WP_380706714.1">
    <property type="nucleotide sequence ID" value="NZ_JBHSFN010000008.1"/>
</dbReference>
<feature type="region of interest" description="Disordered" evidence="1">
    <location>
        <begin position="60"/>
        <end position="220"/>
    </location>
</feature>
<evidence type="ECO:0000256" key="1">
    <source>
        <dbReference type="SAM" id="MobiDB-lite"/>
    </source>
</evidence>
<feature type="compositionally biased region" description="Basic and acidic residues" evidence="1">
    <location>
        <begin position="60"/>
        <end position="76"/>
    </location>
</feature>
<keyword evidence="3" id="KW-1185">Reference proteome</keyword>
<dbReference type="EMBL" id="JBHSFN010000008">
    <property type="protein sequence ID" value="MFC4587358.1"/>
    <property type="molecule type" value="Genomic_DNA"/>
</dbReference>
<feature type="compositionally biased region" description="Low complexity" evidence="1">
    <location>
        <begin position="115"/>
        <end position="195"/>
    </location>
</feature>
<evidence type="ECO:0000313" key="3">
    <source>
        <dbReference type="Proteomes" id="UP001595891"/>
    </source>
</evidence>
<organism evidence="2 3">
    <name type="scientific">Sphaerisporangium corydalis</name>
    <dbReference type="NCBI Taxonomy" id="1441875"/>
    <lineage>
        <taxon>Bacteria</taxon>
        <taxon>Bacillati</taxon>
        <taxon>Actinomycetota</taxon>
        <taxon>Actinomycetes</taxon>
        <taxon>Streptosporangiales</taxon>
        <taxon>Streptosporangiaceae</taxon>
        <taxon>Sphaerisporangium</taxon>
    </lineage>
</organism>
<gene>
    <name evidence="2" type="ORF">ACFO8L_14790</name>
</gene>
<proteinExistence type="predicted"/>
<accession>A0ABV9EDD4</accession>